<dbReference type="SUPFAM" id="SSF53756">
    <property type="entry name" value="UDP-Glycosyltransferase/glycogen phosphorylase"/>
    <property type="match status" value="1"/>
</dbReference>
<sequence>MSGRKIKIMYIITALGVGGAEKILLSTIKKLNRKIFIPYVVSLYQENTLADEFREYCDNVYCLGHYIKYNPLVVRKIRKIIMKVKPDIVHTHLPHATIWGRIAAHFAGVKVIITTEHNMSIWKKWNVPFYFLYRWTTKFTNRIIAVSRAIKQLLVDKFNVPPSKIKVIYNGIDTDIILNNAIVPNEVTTLSHPIIGTIGRLHKIKGHEVLIKSMPPIVEKFPKCNLIIIGDGVERVRLQMLAKKLNMEKNIHFLGCRHDPVGILKAIDIFVFPSIEEGLGIALIEACAFGKPCIASMVGGIPEIIKDGINGYLIPSNNPQIIAEKVIYLLNNPVECNLIASRNKLLVRNKFSLSAVVKEIETLYKQTIISFEN</sequence>
<dbReference type="PANTHER" id="PTHR12526">
    <property type="entry name" value="GLYCOSYLTRANSFERASE"/>
    <property type="match status" value="1"/>
</dbReference>
<dbReference type="AlphaFoldDB" id="A0A7V1EIP0"/>
<protein>
    <submittedName>
        <fullName evidence="3">Glycosyltransferase</fullName>
    </submittedName>
</protein>
<dbReference type="Pfam" id="PF00534">
    <property type="entry name" value="Glycos_transf_1"/>
    <property type="match status" value="1"/>
</dbReference>
<evidence type="ECO:0000313" key="3">
    <source>
        <dbReference type="EMBL" id="HDY59763.1"/>
    </source>
</evidence>
<dbReference type="Gene3D" id="3.40.50.2000">
    <property type="entry name" value="Glycogen Phosphorylase B"/>
    <property type="match status" value="2"/>
</dbReference>
<organism evidence="3">
    <name type="scientific">candidate division WOR-3 bacterium</name>
    <dbReference type="NCBI Taxonomy" id="2052148"/>
    <lineage>
        <taxon>Bacteria</taxon>
        <taxon>Bacteria division WOR-3</taxon>
    </lineage>
</organism>
<proteinExistence type="predicted"/>
<dbReference type="InterPro" id="IPR028098">
    <property type="entry name" value="Glyco_trans_4-like_N"/>
</dbReference>
<name>A0A7V1EIP0_UNCW3</name>
<reference evidence="3" key="1">
    <citation type="journal article" date="2020" name="mSystems">
        <title>Genome- and Community-Level Interaction Insights into Carbon Utilization and Element Cycling Functions of Hydrothermarchaeota in Hydrothermal Sediment.</title>
        <authorList>
            <person name="Zhou Z."/>
            <person name="Liu Y."/>
            <person name="Xu W."/>
            <person name="Pan J."/>
            <person name="Luo Z.H."/>
            <person name="Li M."/>
        </authorList>
    </citation>
    <scope>NUCLEOTIDE SEQUENCE [LARGE SCALE GENOMIC DNA]</scope>
    <source>
        <strain evidence="3">SpSt-258</strain>
    </source>
</reference>
<dbReference type="InterPro" id="IPR001296">
    <property type="entry name" value="Glyco_trans_1"/>
</dbReference>
<feature type="domain" description="Glycosyl transferase family 1" evidence="1">
    <location>
        <begin position="192"/>
        <end position="337"/>
    </location>
</feature>
<feature type="domain" description="Glycosyltransferase subfamily 4-like N-terminal" evidence="2">
    <location>
        <begin position="17"/>
        <end position="175"/>
    </location>
</feature>
<dbReference type="GO" id="GO:0016757">
    <property type="term" value="F:glycosyltransferase activity"/>
    <property type="evidence" value="ECO:0007669"/>
    <property type="project" value="InterPro"/>
</dbReference>
<evidence type="ECO:0000259" key="1">
    <source>
        <dbReference type="Pfam" id="PF00534"/>
    </source>
</evidence>
<comment type="caution">
    <text evidence="3">The sequence shown here is derived from an EMBL/GenBank/DDBJ whole genome shotgun (WGS) entry which is preliminary data.</text>
</comment>
<keyword evidence="3" id="KW-0808">Transferase</keyword>
<dbReference type="PANTHER" id="PTHR12526:SF630">
    <property type="entry name" value="GLYCOSYLTRANSFERASE"/>
    <property type="match status" value="1"/>
</dbReference>
<dbReference type="Pfam" id="PF13439">
    <property type="entry name" value="Glyco_transf_4"/>
    <property type="match status" value="1"/>
</dbReference>
<accession>A0A7V1EIP0</accession>
<evidence type="ECO:0000259" key="2">
    <source>
        <dbReference type="Pfam" id="PF13439"/>
    </source>
</evidence>
<dbReference type="EMBL" id="DSKY01000021">
    <property type="protein sequence ID" value="HDY59763.1"/>
    <property type="molecule type" value="Genomic_DNA"/>
</dbReference>
<gene>
    <name evidence="3" type="ORF">ENP86_09475</name>
</gene>